<dbReference type="PROSITE" id="PS50076">
    <property type="entry name" value="DNAJ_2"/>
    <property type="match status" value="1"/>
</dbReference>
<gene>
    <name evidence="3" type="ORF">SAMN02745163_00879</name>
</gene>
<dbReference type="PANTHER" id="PTHR24074">
    <property type="entry name" value="CO-CHAPERONE PROTEIN DJLA"/>
    <property type="match status" value="1"/>
</dbReference>
<dbReference type="Pfam" id="PF00226">
    <property type="entry name" value="DnaJ"/>
    <property type="match status" value="1"/>
</dbReference>
<keyword evidence="1" id="KW-0235">DNA replication</keyword>
<protein>
    <submittedName>
        <fullName evidence="3">DnaJ domain-containing protein</fullName>
    </submittedName>
</protein>
<dbReference type="Gene3D" id="1.10.287.110">
    <property type="entry name" value="DnaJ domain"/>
    <property type="match status" value="1"/>
</dbReference>
<sequence>MRNPYEVLGITQGASLDEVKKAYRELAKKYHPDQYTSNPLRELAEEKMREINEAYETITKNPNYNNSSFNSSSSSNYSYEEIRRDLSSGRYQDAEAKLNSITMRDAEWNFLYGIMLTKKGWHDSAYTYIQTACSLDPNNFEYKQALNSFGQRTTNYTNNYYRRNDRDDLCDCCIKLWCADTLCECCGGDLISCC</sequence>
<reference evidence="3 4" key="1">
    <citation type="submission" date="2016-11" db="EMBL/GenBank/DDBJ databases">
        <authorList>
            <person name="Jaros S."/>
            <person name="Januszkiewicz K."/>
            <person name="Wedrychowicz H."/>
        </authorList>
    </citation>
    <scope>NUCLEOTIDE SEQUENCE [LARGE SCALE GENOMIC DNA]</scope>
    <source>
        <strain evidence="3 4">DSM 21758</strain>
    </source>
</reference>
<accession>A0A1M6EKX3</accession>
<evidence type="ECO:0000313" key="3">
    <source>
        <dbReference type="EMBL" id="SHI86185.1"/>
    </source>
</evidence>
<dbReference type="InterPro" id="IPR011990">
    <property type="entry name" value="TPR-like_helical_dom_sf"/>
</dbReference>
<dbReference type="OrthoDB" id="9779889at2"/>
<dbReference type="STRING" id="1121302.SAMN02745163_00879"/>
<dbReference type="InterPro" id="IPR001623">
    <property type="entry name" value="DnaJ_domain"/>
</dbReference>
<dbReference type="PRINTS" id="PR00625">
    <property type="entry name" value="JDOMAIN"/>
</dbReference>
<proteinExistence type="predicted"/>
<dbReference type="AlphaFoldDB" id="A0A1M6EKX3"/>
<dbReference type="InterPro" id="IPR036869">
    <property type="entry name" value="J_dom_sf"/>
</dbReference>
<organism evidence="3 4">
    <name type="scientific">Clostridium cavendishii DSM 21758</name>
    <dbReference type="NCBI Taxonomy" id="1121302"/>
    <lineage>
        <taxon>Bacteria</taxon>
        <taxon>Bacillati</taxon>
        <taxon>Bacillota</taxon>
        <taxon>Clostridia</taxon>
        <taxon>Eubacteriales</taxon>
        <taxon>Clostridiaceae</taxon>
        <taxon>Clostridium</taxon>
    </lineage>
</organism>
<dbReference type="EMBL" id="FQZB01000005">
    <property type="protein sequence ID" value="SHI86185.1"/>
    <property type="molecule type" value="Genomic_DNA"/>
</dbReference>
<dbReference type="Proteomes" id="UP000184310">
    <property type="component" value="Unassembled WGS sequence"/>
</dbReference>
<dbReference type="RefSeq" id="WP_072985462.1">
    <property type="nucleotide sequence ID" value="NZ_FQZB01000005.1"/>
</dbReference>
<dbReference type="SUPFAM" id="SSF48452">
    <property type="entry name" value="TPR-like"/>
    <property type="match status" value="1"/>
</dbReference>
<evidence type="ECO:0000313" key="4">
    <source>
        <dbReference type="Proteomes" id="UP000184310"/>
    </source>
</evidence>
<name>A0A1M6EKX3_9CLOT</name>
<dbReference type="SUPFAM" id="SSF46565">
    <property type="entry name" value="Chaperone J-domain"/>
    <property type="match status" value="1"/>
</dbReference>
<feature type="domain" description="J" evidence="2">
    <location>
        <begin position="3"/>
        <end position="73"/>
    </location>
</feature>
<dbReference type="InterPro" id="IPR050817">
    <property type="entry name" value="DjlA_DnaK_co-chaperone"/>
</dbReference>
<dbReference type="GO" id="GO:0006260">
    <property type="term" value="P:DNA replication"/>
    <property type="evidence" value="ECO:0007669"/>
    <property type="project" value="UniProtKB-KW"/>
</dbReference>
<keyword evidence="4" id="KW-1185">Reference proteome</keyword>
<dbReference type="SMART" id="SM00271">
    <property type="entry name" value="DnaJ"/>
    <property type="match status" value="1"/>
</dbReference>
<dbReference type="CDD" id="cd06257">
    <property type="entry name" value="DnaJ"/>
    <property type="match status" value="1"/>
</dbReference>
<evidence type="ECO:0000259" key="2">
    <source>
        <dbReference type="PROSITE" id="PS50076"/>
    </source>
</evidence>
<evidence type="ECO:0000256" key="1">
    <source>
        <dbReference type="ARBA" id="ARBA00022705"/>
    </source>
</evidence>